<dbReference type="OMA" id="SNEERIM"/>
<dbReference type="GO" id="GO:0005737">
    <property type="term" value="C:cytoplasm"/>
    <property type="evidence" value="ECO:0007669"/>
    <property type="project" value="TreeGrafter"/>
</dbReference>
<feature type="domain" description="LRAT" evidence="5">
    <location>
        <begin position="38"/>
        <end position="152"/>
    </location>
</feature>
<evidence type="ECO:0000256" key="4">
    <source>
        <dbReference type="ARBA" id="ARBA00023098"/>
    </source>
</evidence>
<dbReference type="GO" id="GO:0008970">
    <property type="term" value="F:phospholipase A1 activity"/>
    <property type="evidence" value="ECO:0007669"/>
    <property type="project" value="TreeGrafter"/>
</dbReference>
<evidence type="ECO:0000256" key="2">
    <source>
        <dbReference type="ARBA" id="ARBA00022679"/>
    </source>
</evidence>
<dbReference type="GO" id="GO:0070292">
    <property type="term" value="P:N-acylphosphatidylethanolamine metabolic process"/>
    <property type="evidence" value="ECO:0007669"/>
    <property type="project" value="TreeGrafter"/>
</dbReference>
<keyword evidence="3" id="KW-0378">Hydrolase</keyword>
<dbReference type="AlphaFoldDB" id="A0A668V0W1"/>
<evidence type="ECO:0000256" key="3">
    <source>
        <dbReference type="ARBA" id="ARBA00022801"/>
    </source>
</evidence>
<evidence type="ECO:0000256" key="1">
    <source>
        <dbReference type="ARBA" id="ARBA00007824"/>
    </source>
</evidence>
<dbReference type="Ensembl" id="ENSOABT00000047066.2">
    <property type="protein sequence ID" value="ENSOABP00000045865.1"/>
    <property type="gene ID" value="ENSOABG00000020574.2"/>
</dbReference>
<dbReference type="PANTHER" id="PTHR13943">
    <property type="entry name" value="HRAS-LIKE SUPPRESSOR - RELATED"/>
    <property type="match status" value="1"/>
</dbReference>
<sequence>ITEKMRQPILLVILQLAVLLIETYGDFTFGDIIAIKRLPTNKKGLFKHYAIYVGNEPFEGKKPEHDIFEFKGKSKGKDAPIANCLFSKLDMKAKPFMDNYLDNLKGYKVGTKDEIKKRIEEKYRDCGPYKPKKNNCEHLATYVRYGVRVSIQVSHLGRRHLICKHISSLHV</sequence>
<keyword evidence="2" id="KW-0808">Transferase</keyword>
<dbReference type="PROSITE" id="PS51934">
    <property type="entry name" value="LRAT"/>
    <property type="match status" value="1"/>
</dbReference>
<name>A0A668V0W1_OREAU</name>
<evidence type="ECO:0000313" key="7">
    <source>
        <dbReference type="Proteomes" id="UP000472276"/>
    </source>
</evidence>
<comment type="similarity">
    <text evidence="1">Belongs to the H-rev107 family.</text>
</comment>
<accession>A0A668V0W1</accession>
<organism evidence="6 7">
    <name type="scientific">Oreochromis aureus</name>
    <name type="common">Israeli tilapia</name>
    <name type="synonym">Chromis aureus</name>
    <dbReference type="NCBI Taxonomy" id="47969"/>
    <lineage>
        <taxon>Eukaryota</taxon>
        <taxon>Metazoa</taxon>
        <taxon>Chordata</taxon>
        <taxon>Craniata</taxon>
        <taxon>Vertebrata</taxon>
        <taxon>Euteleostomi</taxon>
        <taxon>Actinopterygii</taxon>
        <taxon>Neopterygii</taxon>
        <taxon>Teleostei</taxon>
        <taxon>Neoteleostei</taxon>
        <taxon>Acanthomorphata</taxon>
        <taxon>Ovalentaria</taxon>
        <taxon>Cichlomorphae</taxon>
        <taxon>Cichliformes</taxon>
        <taxon>Cichlidae</taxon>
        <taxon>African cichlids</taxon>
        <taxon>Pseudocrenilabrinae</taxon>
        <taxon>Oreochromini</taxon>
        <taxon>Oreochromis</taxon>
    </lineage>
</organism>
<protein>
    <recommendedName>
        <fullName evidence="5">LRAT domain-containing protein</fullName>
    </recommendedName>
</protein>
<reference evidence="6" key="2">
    <citation type="submission" date="2025-09" db="UniProtKB">
        <authorList>
            <consortium name="Ensembl"/>
        </authorList>
    </citation>
    <scope>IDENTIFICATION</scope>
</reference>
<dbReference type="InterPro" id="IPR007053">
    <property type="entry name" value="LRAT_dom"/>
</dbReference>
<keyword evidence="4" id="KW-0443">Lipid metabolism</keyword>
<dbReference type="InterPro" id="IPR051496">
    <property type="entry name" value="H-rev107_PLA/AT"/>
</dbReference>
<dbReference type="Pfam" id="PF04970">
    <property type="entry name" value="LRAT"/>
    <property type="match status" value="1"/>
</dbReference>
<dbReference type="GO" id="GO:0004623">
    <property type="term" value="F:phospholipase A2 activity"/>
    <property type="evidence" value="ECO:0007669"/>
    <property type="project" value="TreeGrafter"/>
</dbReference>
<keyword evidence="7" id="KW-1185">Reference proteome</keyword>
<dbReference type="Gene3D" id="3.90.1720.10">
    <property type="entry name" value="endopeptidase domain like (from Nostoc punctiforme)"/>
    <property type="match status" value="1"/>
</dbReference>
<dbReference type="PANTHER" id="PTHR13943:SF80">
    <property type="entry name" value="PHOSPHOLIPASE A AND ACYLTRANSFERASE 1-LIKE"/>
    <property type="match status" value="1"/>
</dbReference>
<evidence type="ECO:0000259" key="5">
    <source>
        <dbReference type="PROSITE" id="PS51934"/>
    </source>
</evidence>
<dbReference type="Proteomes" id="UP000472276">
    <property type="component" value="Unassembled WGS sequence"/>
</dbReference>
<proteinExistence type="inferred from homology"/>
<reference evidence="6" key="1">
    <citation type="submission" date="2025-08" db="UniProtKB">
        <authorList>
            <consortium name="Ensembl"/>
        </authorList>
    </citation>
    <scope>IDENTIFICATION</scope>
</reference>
<evidence type="ECO:0000313" key="6">
    <source>
        <dbReference type="Ensembl" id="ENSOABP00000045865.1"/>
    </source>
</evidence>
<dbReference type="GO" id="GO:0016410">
    <property type="term" value="F:N-acyltransferase activity"/>
    <property type="evidence" value="ECO:0007669"/>
    <property type="project" value="TreeGrafter"/>
</dbReference>